<reference evidence="3 4" key="1">
    <citation type="submission" date="2019-08" db="EMBL/GenBank/DDBJ databases">
        <title>Bacterial whole genome sequence for Glaciihabitans sp. CHu50b-6-2.</title>
        <authorList>
            <person name="Jin L."/>
        </authorList>
    </citation>
    <scope>NUCLEOTIDE SEQUENCE [LARGE SCALE GENOMIC DNA]</scope>
    <source>
        <strain evidence="3 4">CHu50b-6-2</strain>
    </source>
</reference>
<keyword evidence="3" id="KW-0808">Transferase</keyword>
<dbReference type="EMBL" id="VRMG01000015">
    <property type="protein sequence ID" value="TXN28328.1"/>
    <property type="molecule type" value="Genomic_DNA"/>
</dbReference>
<gene>
    <name evidence="3" type="ORF">FVP33_17815</name>
</gene>
<dbReference type="AlphaFoldDB" id="A0A5C8UJH3"/>
<evidence type="ECO:0000313" key="4">
    <source>
        <dbReference type="Proteomes" id="UP000321379"/>
    </source>
</evidence>
<proteinExistence type="predicted"/>
<dbReference type="GO" id="GO:0016740">
    <property type="term" value="F:transferase activity"/>
    <property type="evidence" value="ECO:0007669"/>
    <property type="project" value="UniProtKB-KW"/>
</dbReference>
<dbReference type="InterPro" id="IPR016181">
    <property type="entry name" value="Acyl_CoA_acyltransferase"/>
</dbReference>
<evidence type="ECO:0000256" key="1">
    <source>
        <dbReference type="SAM" id="MobiDB-lite"/>
    </source>
</evidence>
<dbReference type="Proteomes" id="UP000321379">
    <property type="component" value="Unassembled WGS sequence"/>
</dbReference>
<comment type="caution">
    <text evidence="3">The sequence shown here is derived from an EMBL/GenBank/DDBJ whole genome shotgun (WGS) entry which is preliminary data.</text>
</comment>
<accession>A0A5C8UJH3</accession>
<feature type="domain" description="N-acetyltransferase" evidence="2">
    <location>
        <begin position="1"/>
        <end position="72"/>
    </location>
</feature>
<dbReference type="Gene3D" id="3.40.630.30">
    <property type="match status" value="1"/>
</dbReference>
<organism evidence="3 4">
    <name type="scientific">Lacisediminihabitans profunda</name>
    <dbReference type="NCBI Taxonomy" id="2594790"/>
    <lineage>
        <taxon>Bacteria</taxon>
        <taxon>Bacillati</taxon>
        <taxon>Actinomycetota</taxon>
        <taxon>Actinomycetes</taxon>
        <taxon>Micrococcales</taxon>
        <taxon>Microbacteriaceae</taxon>
        <taxon>Lacisediminihabitans</taxon>
    </lineage>
</organism>
<dbReference type="InterPro" id="IPR031165">
    <property type="entry name" value="GNAT_YJDJ"/>
</dbReference>
<dbReference type="SUPFAM" id="SSF55729">
    <property type="entry name" value="Acyl-CoA N-acyltransferases (Nat)"/>
    <property type="match status" value="1"/>
</dbReference>
<name>A0A5C8UJH3_9MICO</name>
<evidence type="ECO:0000313" key="3">
    <source>
        <dbReference type="EMBL" id="TXN28328.1"/>
    </source>
</evidence>
<keyword evidence="4" id="KW-1185">Reference proteome</keyword>
<dbReference type="PROSITE" id="PS51729">
    <property type="entry name" value="GNAT_YJDJ"/>
    <property type="match status" value="1"/>
</dbReference>
<evidence type="ECO:0000259" key="2">
    <source>
        <dbReference type="PROSITE" id="PS51729"/>
    </source>
</evidence>
<protein>
    <submittedName>
        <fullName evidence="3">N-acetyltransferase</fullName>
    </submittedName>
</protein>
<sequence>MVTGSATHAEAPVPQKEERNVPRSRFRGWGIAAGLIAHALDDIREGGLRIIVQCPVVAAFIGEHREYTDLVDPARPS</sequence>
<dbReference type="Pfam" id="PF14542">
    <property type="entry name" value="Acetyltransf_CG"/>
    <property type="match status" value="1"/>
</dbReference>
<feature type="region of interest" description="Disordered" evidence="1">
    <location>
        <begin position="1"/>
        <end position="21"/>
    </location>
</feature>